<feature type="transmembrane region" description="Helical" evidence="1">
    <location>
        <begin position="289"/>
        <end position="307"/>
    </location>
</feature>
<reference evidence="2" key="1">
    <citation type="submission" date="2023-08" db="EMBL/GenBank/DDBJ databases">
        <authorList>
            <person name="Messyasz A."/>
            <person name="Mannisto M.K."/>
            <person name="Kerkhof L.J."/>
            <person name="Haggblom M."/>
        </authorList>
    </citation>
    <scope>NUCLEOTIDE SEQUENCE</scope>
    <source>
        <strain evidence="2">M8UP23</strain>
    </source>
</reference>
<feature type="transmembrane region" description="Helical" evidence="1">
    <location>
        <begin position="260"/>
        <end position="282"/>
    </location>
</feature>
<protein>
    <recommendedName>
        <fullName evidence="3">Glycosyltransferase RgtA/B/C/D-like domain-containing protein</fullName>
    </recommendedName>
</protein>
<keyword evidence="1" id="KW-0472">Membrane</keyword>
<evidence type="ECO:0000313" key="2">
    <source>
        <dbReference type="EMBL" id="XCB28053.1"/>
    </source>
</evidence>
<feature type="transmembrane region" description="Helical" evidence="1">
    <location>
        <begin position="134"/>
        <end position="151"/>
    </location>
</feature>
<keyword evidence="1" id="KW-1133">Transmembrane helix</keyword>
<name>A0AAU7ZG66_9BACT</name>
<evidence type="ECO:0008006" key="3">
    <source>
        <dbReference type="Google" id="ProtNLM"/>
    </source>
</evidence>
<dbReference type="EMBL" id="CP132932">
    <property type="protein sequence ID" value="XCB28053.1"/>
    <property type="molecule type" value="Genomic_DNA"/>
</dbReference>
<evidence type="ECO:0000256" key="1">
    <source>
        <dbReference type="SAM" id="Phobius"/>
    </source>
</evidence>
<feature type="transmembrane region" description="Helical" evidence="1">
    <location>
        <begin position="207"/>
        <end position="229"/>
    </location>
</feature>
<reference evidence="2" key="2">
    <citation type="journal article" date="2024" name="Environ. Microbiol.">
        <title>Genome analysis and description of Tunturibacter gen. nov. expands the diversity of Terriglobia in tundra soils.</title>
        <authorList>
            <person name="Messyasz A."/>
            <person name="Mannisto M.K."/>
            <person name="Kerkhof L.J."/>
            <person name="Haggblom M.M."/>
        </authorList>
    </citation>
    <scope>NUCLEOTIDE SEQUENCE</scope>
    <source>
        <strain evidence="2">M8UP23</strain>
    </source>
</reference>
<proteinExistence type="predicted"/>
<keyword evidence="1" id="KW-0812">Transmembrane</keyword>
<feature type="transmembrane region" description="Helical" evidence="1">
    <location>
        <begin position="356"/>
        <end position="378"/>
    </location>
</feature>
<gene>
    <name evidence="2" type="ORF">RBB75_06960</name>
</gene>
<accession>A0AAU7ZG66</accession>
<sequence length="532" mass="60052">MSDRSYAITRTLSSVFLVGYLLLFVIRTWHWPLMGDAALMHYVVFLMDHGMAPYRDIVDPNMPTTLLIEGAVMHLFGGNSLTWRLFDLSLLAVSALAMFVICRPYSRFAALFAASLFALIHGRNGLVELGQRDLTMTVCLLIGYAFLLTGLRTHHRALPPGKTRPWMTALFGFFCGVAATIKPSVLFLGPAVLLLATIALKRRGQPFASHLIAGLLGTLTPLLLILAWLHHQHITADFFRTLTQLLPYFLLLGPRSYPHLILHSISSVMLPVVLLWLPIVLLKKDWLTWERAALLVAVLFGLASFYLQRKGFPYHRYPSEAFLLLLIAIDFTTILKTKPAHWRLRFTKTNKLLPALSIAGIVVGVVFVAGGSTAHALWQDWRNQEFDTMLRADLNRLGGEKLDARVQCLDMADGCIPTLYNMRLVQSTGYLYDCYMLSNQPGTERDRSREAFWQAITKNPPAVFVVSSNDCDPATQRPGYAYQKLNRWPQFDDYLQANYHLDVERIPPRMVNAGSSPSKPLGYRIYVQNNLN</sequence>
<feature type="transmembrane region" description="Helical" evidence="1">
    <location>
        <begin position="171"/>
        <end position="195"/>
    </location>
</feature>
<feature type="transmembrane region" description="Helical" evidence="1">
    <location>
        <begin position="81"/>
        <end position="99"/>
    </location>
</feature>
<organism evidence="2">
    <name type="scientific">Tunturiibacter empetritectus</name>
    <dbReference type="NCBI Taxonomy" id="3069691"/>
    <lineage>
        <taxon>Bacteria</taxon>
        <taxon>Pseudomonadati</taxon>
        <taxon>Acidobacteriota</taxon>
        <taxon>Terriglobia</taxon>
        <taxon>Terriglobales</taxon>
        <taxon>Acidobacteriaceae</taxon>
        <taxon>Tunturiibacter</taxon>
    </lineage>
</organism>
<dbReference type="RefSeq" id="WP_353069993.1">
    <property type="nucleotide sequence ID" value="NZ_CP132932.1"/>
</dbReference>
<feature type="transmembrane region" description="Helical" evidence="1">
    <location>
        <begin position="319"/>
        <end position="335"/>
    </location>
</feature>
<dbReference type="AlphaFoldDB" id="A0AAU7ZG66"/>
<feature type="transmembrane region" description="Helical" evidence="1">
    <location>
        <begin position="6"/>
        <end position="26"/>
    </location>
</feature>
<dbReference type="KEGG" id="temp:RBB75_06960"/>